<protein>
    <submittedName>
        <fullName evidence="1">Uncharacterized protein</fullName>
    </submittedName>
</protein>
<sequence length="87" mass="10118">MNNCEQPSHLVSILSDLIEGKILISTDIRASNANQYFCIIKKWGINLIEVKKQNLTNRAYHLERKLDLAFDNLEKAKVHLKRLQNNK</sequence>
<dbReference type="AlphaFoldDB" id="A0A6M8ERF4"/>
<dbReference type="KEGG" id="paco:AACT_2774"/>
<gene>
    <name evidence="1" type="ORF">AACT_2774</name>
</gene>
<proteinExistence type="predicted"/>
<evidence type="ECO:0000313" key="1">
    <source>
        <dbReference type="EMBL" id="QKE29841.1"/>
    </source>
</evidence>
<dbReference type="RefSeq" id="WP_172127953.1">
    <property type="nucleotide sequence ID" value="NZ_CP042652.1"/>
</dbReference>
<keyword evidence="2" id="KW-1185">Reference proteome</keyword>
<accession>A0A6M8ERF4</accession>
<dbReference type="EMBL" id="CP042652">
    <property type="protein sequence ID" value="QKE29841.1"/>
    <property type="molecule type" value="Genomic_DNA"/>
</dbReference>
<organism evidence="1 2">
    <name type="scientific">Arcobacter acticola</name>
    <dbReference type="NCBI Taxonomy" id="1849015"/>
    <lineage>
        <taxon>Bacteria</taxon>
        <taxon>Pseudomonadati</taxon>
        <taxon>Campylobacterota</taxon>
        <taxon>Epsilonproteobacteria</taxon>
        <taxon>Campylobacterales</taxon>
        <taxon>Arcobacteraceae</taxon>
        <taxon>Arcobacter</taxon>
    </lineage>
</organism>
<name>A0A6M8ERF4_9BACT</name>
<reference evidence="1 2" key="1">
    <citation type="submission" date="2019-08" db="EMBL/GenBank/DDBJ databases">
        <title>Complete genome sequence of Arcobacter acticola.</title>
        <authorList>
            <person name="Miller W."/>
        </authorList>
    </citation>
    <scope>NUCLEOTIDE SEQUENCE [LARGE SCALE GENOMIC DNA]</scope>
    <source>
        <strain evidence="1 2">KCTC 52212</strain>
    </source>
</reference>
<evidence type="ECO:0000313" key="2">
    <source>
        <dbReference type="Proteomes" id="UP000503483"/>
    </source>
</evidence>
<dbReference type="Proteomes" id="UP000503483">
    <property type="component" value="Chromosome"/>
</dbReference>